<protein>
    <submittedName>
        <fullName evidence="2">Phage tail protein</fullName>
    </submittedName>
</protein>
<accession>A0ABW9Y215</accession>
<dbReference type="EMBL" id="JAAATW010000001">
    <property type="protein sequence ID" value="NBE05930.1"/>
    <property type="molecule type" value="Genomic_DNA"/>
</dbReference>
<dbReference type="RefSeq" id="WP_161764754.1">
    <property type="nucleotide sequence ID" value="NZ_JAAATW010000001.1"/>
</dbReference>
<gene>
    <name evidence="2" type="ORF">GU920_00105</name>
</gene>
<sequence length="148" mass="15774">MTAANTPDIGYGTILRVGATLAATTATVAVGRLQSVNPPPYSRDVVDITGMDSPGHTREFIPGLIDRGEVAAEIVWVPGDATDDLIQALLTEREPRVWEVAFPQIAATPPVCNFRAFITGWEPGVPMEDKMTASITLKVTGVPTWTGV</sequence>
<dbReference type="InterPro" id="IPR032494">
    <property type="entry name" value="Phage_TTP_N"/>
</dbReference>
<keyword evidence="3" id="KW-1185">Reference proteome</keyword>
<dbReference type="Proteomes" id="UP001517376">
    <property type="component" value="Unassembled WGS sequence"/>
</dbReference>
<dbReference type="Gene3D" id="4.10.410.40">
    <property type="match status" value="1"/>
</dbReference>
<proteinExistence type="predicted"/>
<evidence type="ECO:0000313" key="2">
    <source>
        <dbReference type="EMBL" id="NBE05930.1"/>
    </source>
</evidence>
<evidence type="ECO:0000259" key="1">
    <source>
        <dbReference type="Pfam" id="PF16461"/>
    </source>
</evidence>
<feature type="domain" description="Lambda phage tail tube protein N-terminal" evidence="1">
    <location>
        <begin position="28"/>
        <end position="146"/>
    </location>
</feature>
<evidence type="ECO:0000313" key="3">
    <source>
        <dbReference type="Proteomes" id="UP001517376"/>
    </source>
</evidence>
<reference evidence="3" key="1">
    <citation type="submission" date="2020-01" db="EMBL/GenBank/DDBJ databases">
        <title>Sphingomonas sp. strain CSW-10.</title>
        <authorList>
            <person name="Chen W.-M."/>
        </authorList>
    </citation>
    <scope>NUCLEOTIDE SEQUENCE [LARGE SCALE GENOMIC DNA]</scope>
    <source>
        <strain evidence="3">CCP-1</strain>
    </source>
</reference>
<name>A0ABW9Y215_9RHOB</name>
<dbReference type="Pfam" id="PF16461">
    <property type="entry name" value="Phage_TTP_12"/>
    <property type="match status" value="1"/>
</dbReference>
<comment type="caution">
    <text evidence="2">The sequence shown here is derived from an EMBL/GenBank/DDBJ whole genome shotgun (WGS) entry which is preliminary data.</text>
</comment>
<organism evidence="2 3">
    <name type="scientific">Paragemmobacter ruber</name>
    <dbReference type="NCBI Taxonomy" id="1985673"/>
    <lineage>
        <taxon>Bacteria</taxon>
        <taxon>Pseudomonadati</taxon>
        <taxon>Pseudomonadota</taxon>
        <taxon>Alphaproteobacteria</taxon>
        <taxon>Rhodobacterales</taxon>
        <taxon>Paracoccaceae</taxon>
        <taxon>Paragemmobacter</taxon>
    </lineage>
</organism>